<dbReference type="RefSeq" id="WP_238307845.1">
    <property type="nucleotide sequence ID" value="NZ_BPRE01000004.1"/>
</dbReference>
<evidence type="ECO:0000256" key="1">
    <source>
        <dbReference type="SAM" id="MobiDB-lite"/>
    </source>
</evidence>
<comment type="caution">
    <text evidence="2">The sequence shown here is derived from an EMBL/GenBank/DDBJ whole genome shotgun (WGS) entry which is preliminary data.</text>
</comment>
<evidence type="ECO:0000313" key="3">
    <source>
        <dbReference type="Proteomes" id="UP001055093"/>
    </source>
</evidence>
<reference evidence="2" key="2">
    <citation type="submission" date="2021-08" db="EMBL/GenBank/DDBJ databases">
        <authorList>
            <person name="Tani A."/>
            <person name="Ola A."/>
            <person name="Ogura Y."/>
            <person name="Katsura K."/>
            <person name="Hayashi T."/>
        </authorList>
    </citation>
    <scope>NUCLEOTIDE SEQUENCE</scope>
    <source>
        <strain evidence="2">DSM 14458</strain>
    </source>
</reference>
<dbReference type="EMBL" id="BPRE01000004">
    <property type="protein sequence ID" value="GJE74957.1"/>
    <property type="molecule type" value="Genomic_DNA"/>
</dbReference>
<gene>
    <name evidence="2" type="ORF">BGCPKDLD_1531</name>
</gene>
<sequence>MKTWAQKLAELIEAAIRMVMALFFAVLGDEWDGVKPAARRFGAAAKGAVPGFVGDGLSAAGRGLGHALTLPLHAVDVTANAIGSTLGALLPTRPVTAKNVADAAVERDETRMQMVDPENNPAQAALRDACLVGIRIQSAASSLQREGGELHAIYRDDLTPPVTHWLESLTPAQLQAVVDAPSYALDRHVNATKREDLVPGLPRVLSSTARLAKAVAEVDVSPAAMAEMMRKARANATRDRAGAADMATRGPRPPEGPQERGQVIPIRGPRPRPSPRPSFG</sequence>
<feature type="region of interest" description="Disordered" evidence="1">
    <location>
        <begin position="233"/>
        <end position="280"/>
    </location>
</feature>
<keyword evidence="3" id="KW-1185">Reference proteome</keyword>
<accession>A0ABQ4UVD0</accession>
<reference evidence="2" key="1">
    <citation type="journal article" date="2021" name="Front. Microbiol.">
        <title>Comprehensive Comparative Genomics and Phenotyping of Methylobacterium Species.</title>
        <authorList>
            <person name="Alessa O."/>
            <person name="Ogura Y."/>
            <person name="Fujitani Y."/>
            <person name="Takami H."/>
            <person name="Hayashi T."/>
            <person name="Sahin N."/>
            <person name="Tani A."/>
        </authorList>
    </citation>
    <scope>NUCLEOTIDE SEQUENCE</scope>
    <source>
        <strain evidence="2">DSM 14458</strain>
    </source>
</reference>
<protein>
    <submittedName>
        <fullName evidence="2">Uncharacterized protein</fullName>
    </submittedName>
</protein>
<name>A0ABQ4UVD0_9HYPH</name>
<proteinExistence type="predicted"/>
<dbReference type="Proteomes" id="UP001055093">
    <property type="component" value="Unassembled WGS sequence"/>
</dbReference>
<feature type="compositionally biased region" description="Pro residues" evidence="1">
    <location>
        <begin position="271"/>
        <end position="280"/>
    </location>
</feature>
<organism evidence="2 3">
    <name type="scientific">Methylorubrum suomiense</name>
    <dbReference type="NCBI Taxonomy" id="144191"/>
    <lineage>
        <taxon>Bacteria</taxon>
        <taxon>Pseudomonadati</taxon>
        <taxon>Pseudomonadota</taxon>
        <taxon>Alphaproteobacteria</taxon>
        <taxon>Hyphomicrobiales</taxon>
        <taxon>Methylobacteriaceae</taxon>
        <taxon>Methylorubrum</taxon>
    </lineage>
</organism>
<evidence type="ECO:0000313" key="2">
    <source>
        <dbReference type="EMBL" id="GJE74957.1"/>
    </source>
</evidence>